<protein>
    <recommendedName>
        <fullName evidence="3">GH18 domain-containing protein</fullName>
    </recommendedName>
</protein>
<dbReference type="Proteomes" id="UP000466619">
    <property type="component" value="Unassembled WGS sequence"/>
</dbReference>
<proteinExistence type="predicted"/>
<dbReference type="InterPro" id="IPR017853">
    <property type="entry name" value="GH"/>
</dbReference>
<comment type="caution">
    <text evidence="4">The sequence shown here is derived from an EMBL/GenBank/DDBJ whole genome shotgun (WGS) entry which is preliminary data.</text>
</comment>
<reference evidence="4 5" key="1">
    <citation type="submission" date="2019-12" db="EMBL/GenBank/DDBJ databases">
        <title>Engineering Photorhabdus to improve their lethality against agricultural pests.</title>
        <authorList>
            <person name="Machado R.A.R."/>
        </authorList>
    </citation>
    <scope>NUCLEOTIDE SEQUENCE [LARGE SCALE GENOMIC DNA]</scope>
    <source>
        <strain evidence="4 5">M-CN4</strain>
    </source>
</reference>
<sequence>MMQKEISKCSKNAREFMAYSFPRLRGSFMILKNINLLKVALIVAFATNQSFAANNVAFLNNPSPQHVKDIGNFVVKRTEKPFFSDVILFAANINSSISNNPVLFYNDEISSILKENISLVRNLQKKGIRVQLSYLGNHQNAGWSCNMSKATATKLGDEMVNDVVKYGLDGINIDDEYSTCYGNRQSFYWVADAIKSHPKFSNKVLTKALWSDYIYFKGPTNIANLLDAGYEMTYTNASVSKLAPYVNFGMKKENLLLGVSPERNSVSTVQNITRSVINNGYSGMMVWSPNTIFTIDQASQYYTQIIKAEEGINEEVIYVPDTAKAMQASQ</sequence>
<keyword evidence="1" id="KW-0378">Hydrolase</keyword>
<gene>
    <name evidence="4" type="ORF">GPY48_02465</name>
</gene>
<dbReference type="EMBL" id="WSFC01000003">
    <property type="protein sequence ID" value="NDL02165.1"/>
    <property type="molecule type" value="Genomic_DNA"/>
</dbReference>
<evidence type="ECO:0000313" key="4">
    <source>
        <dbReference type="EMBL" id="NDL02165.1"/>
    </source>
</evidence>
<evidence type="ECO:0000313" key="5">
    <source>
        <dbReference type="Proteomes" id="UP000466619"/>
    </source>
</evidence>
<keyword evidence="2" id="KW-0326">Glycosidase</keyword>
<dbReference type="Gene3D" id="3.20.20.80">
    <property type="entry name" value="Glycosidases"/>
    <property type="match status" value="1"/>
</dbReference>
<dbReference type="InterPro" id="IPR001223">
    <property type="entry name" value="Glyco_hydro18_cat"/>
</dbReference>
<name>A0ABX0AGQ3_9GAMM</name>
<dbReference type="PROSITE" id="PS51910">
    <property type="entry name" value="GH18_2"/>
    <property type="match status" value="1"/>
</dbReference>
<dbReference type="PROSITE" id="PS01095">
    <property type="entry name" value="GH18_1"/>
    <property type="match status" value="1"/>
</dbReference>
<organism evidence="4 5">
    <name type="scientific">Photorhabdus bodei</name>
    <dbReference type="NCBI Taxonomy" id="2029681"/>
    <lineage>
        <taxon>Bacteria</taxon>
        <taxon>Pseudomonadati</taxon>
        <taxon>Pseudomonadota</taxon>
        <taxon>Gammaproteobacteria</taxon>
        <taxon>Enterobacterales</taxon>
        <taxon>Morganellaceae</taxon>
        <taxon>Photorhabdus</taxon>
    </lineage>
</organism>
<dbReference type="SUPFAM" id="SSF51445">
    <property type="entry name" value="(Trans)glycosidases"/>
    <property type="match status" value="1"/>
</dbReference>
<dbReference type="InterPro" id="IPR001579">
    <property type="entry name" value="Glyco_hydro_18_chit_AS"/>
</dbReference>
<evidence type="ECO:0000259" key="3">
    <source>
        <dbReference type="PROSITE" id="PS51910"/>
    </source>
</evidence>
<evidence type="ECO:0000256" key="2">
    <source>
        <dbReference type="ARBA" id="ARBA00023295"/>
    </source>
</evidence>
<keyword evidence="5" id="KW-1185">Reference proteome</keyword>
<accession>A0ABX0AGQ3</accession>
<evidence type="ECO:0000256" key="1">
    <source>
        <dbReference type="ARBA" id="ARBA00022801"/>
    </source>
</evidence>
<feature type="domain" description="GH18" evidence="3">
    <location>
        <begin position="53"/>
        <end position="302"/>
    </location>
</feature>